<dbReference type="SUPFAM" id="SSF53850">
    <property type="entry name" value="Periplasmic binding protein-like II"/>
    <property type="match status" value="1"/>
</dbReference>
<gene>
    <name evidence="6" type="primary">gsiB</name>
    <name evidence="6" type="ORF">NCTC13149_00413</name>
</gene>
<keyword evidence="3 4" id="KW-0732">Signal</keyword>
<evidence type="ECO:0000259" key="5">
    <source>
        <dbReference type="Pfam" id="PF00496"/>
    </source>
</evidence>
<dbReference type="AlphaFoldDB" id="A0A379C3G4"/>
<keyword evidence="2" id="KW-0813">Transport</keyword>
<dbReference type="PANTHER" id="PTHR30290:SF9">
    <property type="entry name" value="OLIGOPEPTIDE-BINDING PROTEIN APPA"/>
    <property type="match status" value="1"/>
</dbReference>
<dbReference type="Gene3D" id="3.90.76.10">
    <property type="entry name" value="Dipeptide-binding Protein, Domain 1"/>
    <property type="match status" value="1"/>
</dbReference>
<proteinExistence type="inferred from homology"/>
<feature type="chain" id="PRO_5039427633" evidence="4">
    <location>
        <begin position="20"/>
        <end position="503"/>
    </location>
</feature>
<feature type="domain" description="Solute-binding protein family 5" evidence="5">
    <location>
        <begin position="73"/>
        <end position="423"/>
    </location>
</feature>
<evidence type="ECO:0000313" key="6">
    <source>
        <dbReference type="EMBL" id="SUB56641.1"/>
    </source>
</evidence>
<feature type="signal peptide" evidence="4">
    <location>
        <begin position="1"/>
        <end position="19"/>
    </location>
</feature>
<comment type="similarity">
    <text evidence="1">Belongs to the bacterial solute-binding protein 5 family.</text>
</comment>
<dbReference type="InterPro" id="IPR030678">
    <property type="entry name" value="Peptide/Ni-bd"/>
</dbReference>
<name>A0A379C3G4_9FIRM</name>
<dbReference type="GO" id="GO:0015833">
    <property type="term" value="P:peptide transport"/>
    <property type="evidence" value="ECO:0007669"/>
    <property type="project" value="TreeGrafter"/>
</dbReference>
<dbReference type="Pfam" id="PF00496">
    <property type="entry name" value="SBP_bac_5"/>
    <property type="match status" value="1"/>
</dbReference>
<dbReference type="GO" id="GO:1904680">
    <property type="term" value="F:peptide transmembrane transporter activity"/>
    <property type="evidence" value="ECO:0007669"/>
    <property type="project" value="TreeGrafter"/>
</dbReference>
<dbReference type="EMBL" id="UGSZ01000001">
    <property type="protein sequence ID" value="SUB56641.1"/>
    <property type="molecule type" value="Genomic_DNA"/>
</dbReference>
<sequence>MKKIIVLMLGIMLFFTGCGKNTSQSKNNSDTLRVCLSEDAKNIDTAQINDDYSVNIINQVYDTLVELKPDGSLVNSLAEKIENPDPQTFIITLKPGIKFSNGDDLTVEDVIFSLKRAASSDQFKTFYGKIDENSYEKIDDRTLKFTLKEIDATFLKALGHPAVSIVSKKFVENGGDLTKDCLGTGAYVLDEWVQNDHANFSYNKYYWGAEPKYKNIEMKVIPESSQRLIEVESGGMDLALKIDPNDIKSIEENEDLKLLKKMDNSVHFIGFNMAKKPFDNKIARQALVNAIDMESIFKTVYMNSGTLASSPVNPNFKYSLAGELKPYNKNIEKAKELFAKANIKDDSELTIYVSDNQTRVNVATMMQDQLKDFGINLKVVRLEWGAFMDALKNGDHNMFIMSWNPSIIDTHYELYQPFHSNNKGIGPNFTFYGNRDLDTLIDQGTQTFDDNKRKEIYEKAQRLIYEDMPWMYICYGETLMAASKDLPDFDMEAGYAQRFKNIR</sequence>
<dbReference type="Gene3D" id="3.40.190.10">
    <property type="entry name" value="Periplasmic binding protein-like II"/>
    <property type="match status" value="1"/>
</dbReference>
<protein>
    <submittedName>
        <fullName evidence="6">Glutathione-binding protein gsiB</fullName>
    </submittedName>
</protein>
<dbReference type="PROSITE" id="PS51257">
    <property type="entry name" value="PROKAR_LIPOPROTEIN"/>
    <property type="match status" value="1"/>
</dbReference>
<dbReference type="CDD" id="cd00995">
    <property type="entry name" value="PBP2_NikA_DppA_OppA_like"/>
    <property type="match status" value="1"/>
</dbReference>
<dbReference type="InterPro" id="IPR000914">
    <property type="entry name" value="SBP_5_dom"/>
</dbReference>
<evidence type="ECO:0000313" key="7">
    <source>
        <dbReference type="Proteomes" id="UP000255517"/>
    </source>
</evidence>
<reference evidence="6 7" key="1">
    <citation type="submission" date="2018-06" db="EMBL/GenBank/DDBJ databases">
        <authorList>
            <consortium name="Pathogen Informatics"/>
            <person name="Doyle S."/>
        </authorList>
    </citation>
    <scope>NUCLEOTIDE SEQUENCE [LARGE SCALE GENOMIC DNA]</scope>
    <source>
        <strain evidence="6 7">NCTC13149</strain>
    </source>
</reference>
<evidence type="ECO:0000256" key="2">
    <source>
        <dbReference type="ARBA" id="ARBA00022448"/>
    </source>
</evidence>
<dbReference type="PANTHER" id="PTHR30290">
    <property type="entry name" value="PERIPLASMIC BINDING COMPONENT OF ABC TRANSPORTER"/>
    <property type="match status" value="1"/>
</dbReference>
<accession>A0A379C3G4</accession>
<dbReference type="Proteomes" id="UP000255517">
    <property type="component" value="Unassembled WGS sequence"/>
</dbReference>
<dbReference type="GO" id="GO:0043190">
    <property type="term" value="C:ATP-binding cassette (ABC) transporter complex"/>
    <property type="evidence" value="ECO:0007669"/>
    <property type="project" value="InterPro"/>
</dbReference>
<dbReference type="InterPro" id="IPR039424">
    <property type="entry name" value="SBP_5"/>
</dbReference>
<dbReference type="Gene3D" id="3.10.105.10">
    <property type="entry name" value="Dipeptide-binding Protein, Domain 3"/>
    <property type="match status" value="1"/>
</dbReference>
<dbReference type="STRING" id="1122949.GCA_000378725_01643"/>
<evidence type="ECO:0000256" key="3">
    <source>
        <dbReference type="ARBA" id="ARBA00022729"/>
    </source>
</evidence>
<dbReference type="PIRSF" id="PIRSF002741">
    <property type="entry name" value="MppA"/>
    <property type="match status" value="1"/>
</dbReference>
<organism evidence="6 7">
    <name type="scientific">Peptoniphilus lacrimalis</name>
    <dbReference type="NCBI Taxonomy" id="33031"/>
    <lineage>
        <taxon>Bacteria</taxon>
        <taxon>Bacillati</taxon>
        <taxon>Bacillota</taxon>
        <taxon>Tissierellia</taxon>
        <taxon>Tissierellales</taxon>
        <taxon>Peptoniphilaceae</taxon>
        <taxon>Peptoniphilus</taxon>
    </lineage>
</organism>
<evidence type="ECO:0000256" key="1">
    <source>
        <dbReference type="ARBA" id="ARBA00005695"/>
    </source>
</evidence>
<dbReference type="GO" id="GO:0042597">
    <property type="term" value="C:periplasmic space"/>
    <property type="evidence" value="ECO:0007669"/>
    <property type="project" value="UniProtKB-ARBA"/>
</dbReference>
<evidence type="ECO:0000256" key="4">
    <source>
        <dbReference type="SAM" id="SignalP"/>
    </source>
</evidence>
<dbReference type="RefSeq" id="WP_019035259.1">
    <property type="nucleotide sequence ID" value="NZ_CP165621.1"/>
</dbReference>